<proteinExistence type="predicted"/>
<dbReference type="Pfam" id="PF00440">
    <property type="entry name" value="TetR_N"/>
    <property type="match status" value="1"/>
</dbReference>
<dbReference type="RefSeq" id="WP_168925718.1">
    <property type="nucleotide sequence ID" value="NZ_JAAXLJ010000018.1"/>
</dbReference>
<dbReference type="Gene3D" id="1.10.357.10">
    <property type="entry name" value="Tetracycline Repressor, domain 2"/>
    <property type="match status" value="1"/>
</dbReference>
<keyword evidence="4" id="KW-1185">Reference proteome</keyword>
<comment type="caution">
    <text evidence="3">The sequence shown here is derived from an EMBL/GenBank/DDBJ whole genome shotgun (WGS) entry which is preliminary data.</text>
</comment>
<evidence type="ECO:0000256" key="1">
    <source>
        <dbReference type="ARBA" id="ARBA00023125"/>
    </source>
</evidence>
<organism evidence="3 4">
    <name type="scientific">Secundilactobacillus angelensis</name>
    <dbReference type="NCBI Taxonomy" id="2722706"/>
    <lineage>
        <taxon>Bacteria</taxon>
        <taxon>Bacillati</taxon>
        <taxon>Bacillota</taxon>
        <taxon>Bacilli</taxon>
        <taxon>Lactobacillales</taxon>
        <taxon>Lactobacillaceae</taxon>
        <taxon>Secundilactobacillus</taxon>
    </lineage>
</organism>
<gene>
    <name evidence="3" type="ORF">HC026_09415</name>
</gene>
<name>A0ABX1L1P0_9LACO</name>
<accession>A0ABX1L1P0</accession>
<dbReference type="EMBL" id="JAAXLJ010000018">
    <property type="protein sequence ID" value="NLR19128.1"/>
    <property type="molecule type" value="Genomic_DNA"/>
</dbReference>
<sequence>MVSSTFKNLPAEKQSRIRQALLTEFSQYPLAEAQVARIVKNANIARGAFYKYFEDLTDAYNYEFGIAMIDIHRTMPEQPTADNINAYVDSIRRFISETEERGYRQLVKLHYQYNEGFLGSRPTVIHEDGSGPIQWAMTVLYHQTVRDIVLDPTSMDPRIEQLRTILKKVN</sequence>
<evidence type="ECO:0000313" key="4">
    <source>
        <dbReference type="Proteomes" id="UP000763447"/>
    </source>
</evidence>
<evidence type="ECO:0000313" key="3">
    <source>
        <dbReference type="EMBL" id="NLR19128.1"/>
    </source>
</evidence>
<feature type="domain" description="HTH tetR-type" evidence="2">
    <location>
        <begin position="19"/>
        <end position="54"/>
    </location>
</feature>
<evidence type="ECO:0000259" key="2">
    <source>
        <dbReference type="Pfam" id="PF00440"/>
    </source>
</evidence>
<dbReference type="Proteomes" id="UP000763447">
    <property type="component" value="Unassembled WGS sequence"/>
</dbReference>
<dbReference type="InterPro" id="IPR001647">
    <property type="entry name" value="HTH_TetR"/>
</dbReference>
<dbReference type="SUPFAM" id="SSF46689">
    <property type="entry name" value="Homeodomain-like"/>
    <property type="match status" value="1"/>
</dbReference>
<keyword evidence="1" id="KW-0238">DNA-binding</keyword>
<protein>
    <submittedName>
        <fullName evidence="3">TetR/AcrR family transcriptional regulator</fullName>
    </submittedName>
</protein>
<reference evidence="3 4" key="1">
    <citation type="submission" date="2020-04" db="EMBL/GenBank/DDBJ databases">
        <title>A novel species of genus Lactobacillus that was isolated from fermented food Zha-chili.</title>
        <authorList>
            <person name="Zhang Z."/>
        </authorList>
    </citation>
    <scope>NUCLEOTIDE SEQUENCE [LARGE SCALE GENOMIC DNA]</scope>
    <source>
        <strain evidence="4">HBUAS51383</strain>
    </source>
</reference>
<dbReference type="InterPro" id="IPR009057">
    <property type="entry name" value="Homeodomain-like_sf"/>
</dbReference>